<keyword evidence="2" id="KW-1185">Reference proteome</keyword>
<comment type="caution">
    <text evidence="1">The sequence shown here is derived from an EMBL/GenBank/DDBJ whole genome shotgun (WGS) entry which is preliminary data.</text>
</comment>
<accession>A0A7Y9DVH3</accession>
<protein>
    <submittedName>
        <fullName evidence="1">Glycosyltransferase involved in cell wall biosynthesis</fullName>
    </submittedName>
</protein>
<dbReference type="EMBL" id="JACCBN010000001">
    <property type="protein sequence ID" value="NYD36164.1"/>
    <property type="molecule type" value="Genomic_DNA"/>
</dbReference>
<reference evidence="1 2" key="1">
    <citation type="submission" date="2020-07" db="EMBL/GenBank/DDBJ databases">
        <title>Sequencing the genomes of 1000 actinobacteria strains.</title>
        <authorList>
            <person name="Klenk H.-P."/>
        </authorList>
    </citation>
    <scope>NUCLEOTIDE SEQUENCE [LARGE SCALE GENOMIC DNA]</scope>
    <source>
        <strain evidence="1 2">DSM 45772</strain>
    </source>
</reference>
<dbReference type="CDD" id="cd03801">
    <property type="entry name" value="GT4_PimA-like"/>
    <property type="match status" value="1"/>
</dbReference>
<dbReference type="PANTHER" id="PTHR12526:SF636">
    <property type="entry name" value="BLL3647 PROTEIN"/>
    <property type="match status" value="1"/>
</dbReference>
<proteinExistence type="predicted"/>
<gene>
    <name evidence="1" type="ORF">BJ983_002266</name>
</gene>
<keyword evidence="1" id="KW-0808">Transferase</keyword>
<evidence type="ECO:0000313" key="2">
    <source>
        <dbReference type="Proteomes" id="UP000535890"/>
    </source>
</evidence>
<dbReference type="PANTHER" id="PTHR12526">
    <property type="entry name" value="GLYCOSYLTRANSFERASE"/>
    <property type="match status" value="1"/>
</dbReference>
<dbReference type="SUPFAM" id="SSF53756">
    <property type="entry name" value="UDP-Glycosyltransferase/glycogen phosphorylase"/>
    <property type="match status" value="1"/>
</dbReference>
<dbReference type="GO" id="GO:0016757">
    <property type="term" value="F:glycosyltransferase activity"/>
    <property type="evidence" value="ECO:0007669"/>
    <property type="project" value="TreeGrafter"/>
</dbReference>
<name>A0A7Y9DVH3_9PSEU</name>
<dbReference type="AlphaFoldDB" id="A0A7Y9DVH3"/>
<dbReference type="Gene3D" id="3.40.50.2000">
    <property type="entry name" value="Glycogen Phosphorylase B"/>
    <property type="match status" value="2"/>
</dbReference>
<dbReference type="Pfam" id="PF13692">
    <property type="entry name" value="Glyco_trans_1_4"/>
    <property type="match status" value="1"/>
</dbReference>
<dbReference type="RefSeq" id="WP_179793890.1">
    <property type="nucleotide sequence ID" value="NZ_BAABHP010000007.1"/>
</dbReference>
<organism evidence="1 2">
    <name type="scientific">Actinomycetospora corticicola</name>
    <dbReference type="NCBI Taxonomy" id="663602"/>
    <lineage>
        <taxon>Bacteria</taxon>
        <taxon>Bacillati</taxon>
        <taxon>Actinomycetota</taxon>
        <taxon>Actinomycetes</taxon>
        <taxon>Pseudonocardiales</taxon>
        <taxon>Pseudonocardiaceae</taxon>
        <taxon>Actinomycetospora</taxon>
    </lineage>
</organism>
<dbReference type="Proteomes" id="UP000535890">
    <property type="component" value="Unassembled WGS sequence"/>
</dbReference>
<sequence length="338" mass="34914">MTVHVVVPDDVDTVPSGGNVYDRRVLEVSGWRALRVPVGDGPALGAALAAVPDGGSVLVDGLVGSRFPEVLAPHAARLRVVPLVHLPLADERGLSPARARELRALETATLGHATAVAATSRWTATRLGAFGVDPAAVVVAPPGADPACAAPGSAVTGARPHLLCLGALTPTKGQDLLVEALAAVRDRDWTCSLVGPVDRDPGFVVRLRARVVAHGLADQVTVRGPLVGGRLDAVWAATDLLVVPSRTETFGMVVTESLARGIPVLAADVGGIREAGPTVLVPAENVGALAGTLRDWLVDPVRRSGWTLSASARRGRLQSWITTVHRLRPAVEPGPGPA</sequence>
<evidence type="ECO:0000313" key="1">
    <source>
        <dbReference type="EMBL" id="NYD36164.1"/>
    </source>
</evidence>